<feature type="signal peptide" evidence="2">
    <location>
        <begin position="1"/>
        <end position="23"/>
    </location>
</feature>
<dbReference type="Proteomes" id="UP000823749">
    <property type="component" value="Chromosome 12"/>
</dbReference>
<dbReference type="AlphaFoldDB" id="A0AAV6I053"/>
<evidence type="ECO:0000256" key="1">
    <source>
        <dbReference type="SAM" id="MobiDB-lite"/>
    </source>
</evidence>
<keyword evidence="2" id="KW-0732">Signal</keyword>
<keyword evidence="4" id="KW-1185">Reference proteome</keyword>
<evidence type="ECO:0000256" key="2">
    <source>
        <dbReference type="SAM" id="SignalP"/>
    </source>
</evidence>
<comment type="caution">
    <text evidence="3">The sequence shown here is derived from an EMBL/GenBank/DDBJ whole genome shotgun (WGS) entry which is preliminary data.</text>
</comment>
<sequence length="95" mass="8884">MARQVLILALVLFAVVGLASVDAAADPVAASPSGGDNDDVGTLDGETEAAPVGGPVPDGVFATNAPAPSPKGGAAALEVSAVGGVAAAVAAAFFL</sequence>
<feature type="region of interest" description="Disordered" evidence="1">
    <location>
        <begin position="26"/>
        <end position="72"/>
    </location>
</feature>
<feature type="compositionally biased region" description="Acidic residues" evidence="1">
    <location>
        <begin position="36"/>
        <end position="47"/>
    </location>
</feature>
<organism evidence="3 4">
    <name type="scientific">Rhododendron griersonianum</name>
    <dbReference type="NCBI Taxonomy" id="479676"/>
    <lineage>
        <taxon>Eukaryota</taxon>
        <taxon>Viridiplantae</taxon>
        <taxon>Streptophyta</taxon>
        <taxon>Embryophyta</taxon>
        <taxon>Tracheophyta</taxon>
        <taxon>Spermatophyta</taxon>
        <taxon>Magnoliopsida</taxon>
        <taxon>eudicotyledons</taxon>
        <taxon>Gunneridae</taxon>
        <taxon>Pentapetalae</taxon>
        <taxon>asterids</taxon>
        <taxon>Ericales</taxon>
        <taxon>Ericaceae</taxon>
        <taxon>Ericoideae</taxon>
        <taxon>Rhodoreae</taxon>
        <taxon>Rhododendron</taxon>
    </lineage>
</organism>
<evidence type="ECO:0000313" key="3">
    <source>
        <dbReference type="EMBL" id="KAG5520734.1"/>
    </source>
</evidence>
<proteinExistence type="predicted"/>
<protein>
    <recommendedName>
        <fullName evidence="5">Anther-specific protein BCP1</fullName>
    </recommendedName>
</protein>
<reference evidence="3" key="1">
    <citation type="submission" date="2020-08" db="EMBL/GenBank/DDBJ databases">
        <title>Plant Genome Project.</title>
        <authorList>
            <person name="Zhang R.-G."/>
        </authorList>
    </citation>
    <scope>NUCLEOTIDE SEQUENCE</scope>
    <source>
        <strain evidence="3">WSP0</strain>
        <tissue evidence="3">Leaf</tissue>
    </source>
</reference>
<dbReference type="EMBL" id="JACTNZ010000012">
    <property type="protein sequence ID" value="KAG5520734.1"/>
    <property type="molecule type" value="Genomic_DNA"/>
</dbReference>
<feature type="chain" id="PRO_5043428498" description="Anther-specific protein BCP1" evidence="2">
    <location>
        <begin position="24"/>
        <end position="95"/>
    </location>
</feature>
<evidence type="ECO:0000313" key="4">
    <source>
        <dbReference type="Proteomes" id="UP000823749"/>
    </source>
</evidence>
<evidence type="ECO:0008006" key="5">
    <source>
        <dbReference type="Google" id="ProtNLM"/>
    </source>
</evidence>
<gene>
    <name evidence="3" type="ORF">RHGRI_033346</name>
</gene>
<name>A0AAV6I053_9ERIC</name>
<accession>A0AAV6I053</accession>